<proteinExistence type="predicted"/>
<dbReference type="EMBL" id="VSWD01000010">
    <property type="protein sequence ID" value="KAK3090725.1"/>
    <property type="molecule type" value="Genomic_DNA"/>
</dbReference>
<feature type="transmembrane region" description="Helical" evidence="8">
    <location>
        <begin position="103"/>
        <end position="123"/>
    </location>
</feature>
<feature type="transmembrane region" description="Helical" evidence="8">
    <location>
        <begin position="229"/>
        <end position="254"/>
    </location>
</feature>
<dbReference type="PANTHER" id="PTHR24240">
    <property type="entry name" value="OPSIN"/>
    <property type="match status" value="1"/>
</dbReference>
<keyword evidence="3 8" id="KW-1133">Transmembrane helix</keyword>
<dbReference type="GO" id="GO:0016020">
    <property type="term" value="C:membrane"/>
    <property type="evidence" value="ECO:0007669"/>
    <property type="project" value="UniProtKB-SubCell"/>
</dbReference>
<dbReference type="InterPro" id="IPR000276">
    <property type="entry name" value="GPCR_Rhodpsn"/>
</dbReference>
<feature type="transmembrane region" description="Helical" evidence="8">
    <location>
        <begin position="65"/>
        <end position="83"/>
    </location>
</feature>
<evidence type="ECO:0000256" key="4">
    <source>
        <dbReference type="ARBA" id="ARBA00023040"/>
    </source>
</evidence>
<feature type="transmembrane region" description="Helical" evidence="8">
    <location>
        <begin position="30"/>
        <end position="53"/>
    </location>
</feature>
<comment type="subcellular location">
    <subcellularLocation>
        <location evidence="1">Membrane</location>
        <topology evidence="1">Multi-pass membrane protein</topology>
    </subcellularLocation>
</comment>
<name>A0AA88XRY4_PINIB</name>
<keyword evidence="11" id="KW-1185">Reference proteome</keyword>
<organism evidence="10 11">
    <name type="scientific">Pinctada imbricata</name>
    <name type="common">Atlantic pearl-oyster</name>
    <name type="synonym">Pinctada martensii</name>
    <dbReference type="NCBI Taxonomy" id="66713"/>
    <lineage>
        <taxon>Eukaryota</taxon>
        <taxon>Metazoa</taxon>
        <taxon>Spiralia</taxon>
        <taxon>Lophotrochozoa</taxon>
        <taxon>Mollusca</taxon>
        <taxon>Bivalvia</taxon>
        <taxon>Autobranchia</taxon>
        <taxon>Pteriomorphia</taxon>
        <taxon>Pterioida</taxon>
        <taxon>Pterioidea</taxon>
        <taxon>Pteriidae</taxon>
        <taxon>Pinctada</taxon>
    </lineage>
</organism>
<reference evidence="10" key="1">
    <citation type="submission" date="2019-08" db="EMBL/GenBank/DDBJ databases">
        <title>The improved chromosome-level genome for the pearl oyster Pinctada fucata martensii using PacBio sequencing and Hi-C.</title>
        <authorList>
            <person name="Zheng Z."/>
        </authorList>
    </citation>
    <scope>NUCLEOTIDE SEQUENCE</scope>
    <source>
        <strain evidence="10">ZZ-2019</strain>
        <tissue evidence="10">Adductor muscle</tissue>
    </source>
</reference>
<evidence type="ECO:0000256" key="1">
    <source>
        <dbReference type="ARBA" id="ARBA00004141"/>
    </source>
</evidence>
<sequence>MGVLSNSLVMKVFLQDGVLSSPKNILHINLAFANILVVAGFPFSGLSCFHGRWLFGKVGCDLYGIESYTGGIASFTFVILLCFERYLSNCHRELYKRTDSFTWWLVSMVTWLHALVFGISPIFGWSEYSIEASGVACGPNWMRNDLNHVSYIGVMCLEAGILLVLAILCINAAKKRVDSPIIEKISATSWFSEKQLVWICFSFVMIAAVGWGPYAYFAVWTLASDIKSISMLAASCPPLFAKASASLYAIPYLVAAEQFRERFCGVQFTEMERKSE</sequence>
<evidence type="ECO:0000256" key="7">
    <source>
        <dbReference type="ARBA" id="ARBA00023224"/>
    </source>
</evidence>
<evidence type="ECO:0000256" key="8">
    <source>
        <dbReference type="SAM" id="Phobius"/>
    </source>
</evidence>
<dbReference type="Pfam" id="PF00001">
    <property type="entry name" value="7tm_1"/>
    <property type="match status" value="1"/>
</dbReference>
<gene>
    <name evidence="10" type="ORF">FSP39_014106</name>
</gene>
<dbReference type="Gene3D" id="1.20.1070.10">
    <property type="entry name" value="Rhodopsin 7-helix transmembrane proteins"/>
    <property type="match status" value="1"/>
</dbReference>
<keyword evidence="2 8" id="KW-0812">Transmembrane</keyword>
<dbReference type="AlphaFoldDB" id="A0AA88XRY4"/>
<dbReference type="SUPFAM" id="SSF81321">
    <property type="entry name" value="Family A G protein-coupled receptor-like"/>
    <property type="match status" value="1"/>
</dbReference>
<comment type="caution">
    <text evidence="10">The sequence shown here is derived from an EMBL/GenBank/DDBJ whole genome shotgun (WGS) entry which is preliminary data.</text>
</comment>
<evidence type="ECO:0000259" key="9">
    <source>
        <dbReference type="PROSITE" id="PS50262"/>
    </source>
</evidence>
<evidence type="ECO:0000256" key="6">
    <source>
        <dbReference type="ARBA" id="ARBA00023170"/>
    </source>
</evidence>
<evidence type="ECO:0000256" key="3">
    <source>
        <dbReference type="ARBA" id="ARBA00022989"/>
    </source>
</evidence>
<evidence type="ECO:0000313" key="10">
    <source>
        <dbReference type="EMBL" id="KAK3090725.1"/>
    </source>
</evidence>
<feature type="transmembrane region" description="Helical" evidence="8">
    <location>
        <begin position="196"/>
        <end position="217"/>
    </location>
</feature>
<feature type="domain" description="G-protein coupled receptors family 1 profile" evidence="9">
    <location>
        <begin position="5"/>
        <end position="252"/>
    </location>
</feature>
<dbReference type="PROSITE" id="PS50262">
    <property type="entry name" value="G_PROTEIN_RECEP_F1_2"/>
    <property type="match status" value="1"/>
</dbReference>
<evidence type="ECO:0000256" key="2">
    <source>
        <dbReference type="ARBA" id="ARBA00022692"/>
    </source>
</evidence>
<protein>
    <recommendedName>
        <fullName evidence="9">G-protein coupled receptors family 1 profile domain-containing protein</fullName>
    </recommendedName>
</protein>
<keyword evidence="6" id="KW-0675">Receptor</keyword>
<dbReference type="InterPro" id="IPR017452">
    <property type="entry name" value="GPCR_Rhodpsn_7TM"/>
</dbReference>
<dbReference type="GO" id="GO:0004930">
    <property type="term" value="F:G protein-coupled receptor activity"/>
    <property type="evidence" value="ECO:0007669"/>
    <property type="project" value="UniProtKB-KW"/>
</dbReference>
<keyword evidence="7" id="KW-0807">Transducer</keyword>
<evidence type="ECO:0000256" key="5">
    <source>
        <dbReference type="ARBA" id="ARBA00023136"/>
    </source>
</evidence>
<keyword evidence="5 8" id="KW-0472">Membrane</keyword>
<accession>A0AA88XRY4</accession>
<keyword evidence="4" id="KW-0297">G-protein coupled receptor</keyword>
<feature type="transmembrane region" description="Helical" evidence="8">
    <location>
        <begin position="149"/>
        <end position="170"/>
    </location>
</feature>
<dbReference type="Proteomes" id="UP001186944">
    <property type="component" value="Unassembled WGS sequence"/>
</dbReference>
<evidence type="ECO:0000313" key="11">
    <source>
        <dbReference type="Proteomes" id="UP001186944"/>
    </source>
</evidence>
<dbReference type="InterPro" id="IPR050125">
    <property type="entry name" value="GPCR_opsins"/>
</dbReference>